<dbReference type="PRINTS" id="PR00385">
    <property type="entry name" value="P450"/>
</dbReference>
<dbReference type="PRINTS" id="PR00463">
    <property type="entry name" value="EP450I"/>
</dbReference>
<dbReference type="GO" id="GO:0020037">
    <property type="term" value="F:heme binding"/>
    <property type="evidence" value="ECO:0007669"/>
    <property type="project" value="InterPro"/>
</dbReference>
<dbReference type="PANTHER" id="PTHR24305:SF210">
    <property type="entry name" value="CYTOCHROME P450 MONOOXYGENASE ASQL-RELATED"/>
    <property type="match status" value="1"/>
</dbReference>
<dbReference type="CDD" id="cd11058">
    <property type="entry name" value="CYP60B-like"/>
    <property type="match status" value="1"/>
</dbReference>
<proteinExistence type="inferred from homology"/>
<keyword evidence="8" id="KW-0472">Membrane</keyword>
<name>A0A8H3YLM4_VENIN</name>
<dbReference type="GO" id="GO:0004497">
    <property type="term" value="F:monooxygenase activity"/>
    <property type="evidence" value="ECO:0007669"/>
    <property type="project" value="UniProtKB-KW"/>
</dbReference>
<dbReference type="InterPro" id="IPR001128">
    <property type="entry name" value="Cyt_P450"/>
</dbReference>
<dbReference type="Pfam" id="PF00067">
    <property type="entry name" value="p450"/>
    <property type="match status" value="1"/>
</dbReference>
<evidence type="ECO:0000256" key="3">
    <source>
        <dbReference type="ARBA" id="ARBA00022617"/>
    </source>
</evidence>
<keyword evidence="3 6" id="KW-0349">Heme</keyword>
<dbReference type="InterPro" id="IPR002401">
    <property type="entry name" value="Cyt_P450_E_grp-I"/>
</dbReference>
<protein>
    <submittedName>
        <fullName evidence="9">Uncharacterized protein</fullName>
    </submittedName>
</protein>
<comment type="similarity">
    <text evidence="2 7">Belongs to the cytochrome P450 family.</text>
</comment>
<feature type="transmembrane region" description="Helical" evidence="8">
    <location>
        <begin position="12"/>
        <end position="34"/>
    </location>
</feature>
<dbReference type="InterPro" id="IPR036396">
    <property type="entry name" value="Cyt_P450_sf"/>
</dbReference>
<keyword evidence="7" id="KW-0503">Monooxygenase</keyword>
<evidence type="ECO:0000256" key="2">
    <source>
        <dbReference type="ARBA" id="ARBA00010617"/>
    </source>
</evidence>
<evidence type="ECO:0000256" key="4">
    <source>
        <dbReference type="ARBA" id="ARBA00022723"/>
    </source>
</evidence>
<dbReference type="GO" id="GO:0005506">
    <property type="term" value="F:iron ion binding"/>
    <property type="evidence" value="ECO:0007669"/>
    <property type="project" value="InterPro"/>
</dbReference>
<dbReference type="SUPFAM" id="SSF48264">
    <property type="entry name" value="Cytochrome P450"/>
    <property type="match status" value="1"/>
</dbReference>
<evidence type="ECO:0000256" key="6">
    <source>
        <dbReference type="PIRSR" id="PIRSR602401-1"/>
    </source>
</evidence>
<dbReference type="Gene3D" id="1.10.630.10">
    <property type="entry name" value="Cytochrome P450"/>
    <property type="match status" value="1"/>
</dbReference>
<evidence type="ECO:0000313" key="9">
    <source>
        <dbReference type="EMBL" id="KAE9965245.1"/>
    </source>
</evidence>
<dbReference type="PANTHER" id="PTHR24305">
    <property type="entry name" value="CYTOCHROME P450"/>
    <property type="match status" value="1"/>
</dbReference>
<dbReference type="InterPro" id="IPR050121">
    <property type="entry name" value="Cytochrome_P450_monoxygenase"/>
</dbReference>
<keyword evidence="8" id="KW-0812">Transmembrane</keyword>
<dbReference type="PROSITE" id="PS00086">
    <property type="entry name" value="CYTOCHROME_P450"/>
    <property type="match status" value="1"/>
</dbReference>
<evidence type="ECO:0000256" key="8">
    <source>
        <dbReference type="SAM" id="Phobius"/>
    </source>
</evidence>
<evidence type="ECO:0000256" key="1">
    <source>
        <dbReference type="ARBA" id="ARBA00001971"/>
    </source>
</evidence>
<evidence type="ECO:0000313" key="10">
    <source>
        <dbReference type="Proteomes" id="UP000433883"/>
    </source>
</evidence>
<evidence type="ECO:0000256" key="5">
    <source>
        <dbReference type="ARBA" id="ARBA00023004"/>
    </source>
</evidence>
<accession>A0A8H3YLM4</accession>
<feature type="binding site" description="axial binding residue" evidence="6">
    <location>
        <position position="451"/>
    </location>
    <ligand>
        <name>heme</name>
        <dbReference type="ChEBI" id="CHEBI:30413"/>
    </ligand>
    <ligandPart>
        <name>Fe</name>
        <dbReference type="ChEBI" id="CHEBI:18248"/>
    </ligandPart>
</feature>
<dbReference type="InterPro" id="IPR017972">
    <property type="entry name" value="Cyt_P450_CS"/>
</dbReference>
<dbReference type="EMBL" id="WNWQ01000625">
    <property type="protein sequence ID" value="KAE9965245.1"/>
    <property type="molecule type" value="Genomic_DNA"/>
</dbReference>
<comment type="caution">
    <text evidence="9">The sequence shown here is derived from an EMBL/GenBank/DDBJ whole genome shotgun (WGS) entry which is preliminary data.</text>
</comment>
<dbReference type="GO" id="GO:0016705">
    <property type="term" value="F:oxidoreductase activity, acting on paired donors, with incorporation or reduction of molecular oxygen"/>
    <property type="evidence" value="ECO:0007669"/>
    <property type="project" value="InterPro"/>
</dbReference>
<keyword evidence="4 6" id="KW-0479">Metal-binding</keyword>
<gene>
    <name evidence="9" type="ORF">BLS_007757</name>
</gene>
<evidence type="ECO:0000256" key="7">
    <source>
        <dbReference type="RuleBase" id="RU000461"/>
    </source>
</evidence>
<keyword evidence="7" id="KW-0560">Oxidoreductase</keyword>
<dbReference type="AlphaFoldDB" id="A0A8H3YLM4"/>
<keyword evidence="8" id="KW-1133">Transmembrane helix</keyword>
<comment type="cofactor">
    <cofactor evidence="1 6">
        <name>heme</name>
        <dbReference type="ChEBI" id="CHEBI:30413"/>
    </cofactor>
</comment>
<organism evidence="9 10">
    <name type="scientific">Venturia inaequalis</name>
    <name type="common">Apple scab fungus</name>
    <dbReference type="NCBI Taxonomy" id="5025"/>
    <lineage>
        <taxon>Eukaryota</taxon>
        <taxon>Fungi</taxon>
        <taxon>Dikarya</taxon>
        <taxon>Ascomycota</taxon>
        <taxon>Pezizomycotina</taxon>
        <taxon>Dothideomycetes</taxon>
        <taxon>Pleosporomycetidae</taxon>
        <taxon>Venturiales</taxon>
        <taxon>Venturiaceae</taxon>
        <taxon>Venturia</taxon>
    </lineage>
</organism>
<sequence>MALPTNSHLLQSFGLAGSTLIAIWIVHTTARILYNIFLHPLRSFPGPKSWAATALPAVFAQVRGTEVYDVLKLHELYGPVVRTAPNELSYANSIVYKDVFSHRQGHAEFGKSSRTVVTPPNGVHGILTANRADHSRFRRAFSASFSDRGMQRQQPLITRYVDLFIQGLKSKSAEGPQDLVAWFNWTTFDIIGALTFGEDFGCLKLAKMHPWISATFGSVKGNALMAAVRRLGLGAIIPYIVPKKSVDLRLANSRFSADRIKSRMELGTDLGDFMDPVLEKHVGEKEGSLHLTFDELASIGSNLVMAGSETTATLLSGAVFHLLKNPVALEKTVEEIRRSFDSADEIDLMSTTKLHYMLAVLNETMRIFNPVPAQSTRESPPGGDTIDGKFVPEKTVIYAAQYVTTHLSENFTKPNGFYPERFLQSDGQSDSEFKNDNFAVFQPFSVGPRNCIGKNLAYAEMRIILARLLFDFDLELDERSRSWTRGMKAFVLWEKPSLWVKLTARGV</sequence>
<reference evidence="9 10" key="1">
    <citation type="submission" date="2019-11" db="EMBL/GenBank/DDBJ databases">
        <title>Venturia inaequalis Genome Resource.</title>
        <authorList>
            <person name="Lichtner F.J."/>
        </authorList>
    </citation>
    <scope>NUCLEOTIDE SEQUENCE [LARGE SCALE GENOMIC DNA]</scope>
    <source>
        <strain evidence="9">Bline_iso_100314</strain>
    </source>
</reference>
<keyword evidence="5 6" id="KW-0408">Iron</keyword>
<dbReference type="Proteomes" id="UP000433883">
    <property type="component" value="Unassembled WGS sequence"/>
</dbReference>